<evidence type="ECO:0000313" key="2">
    <source>
        <dbReference type="Proteomes" id="UP000315534"/>
    </source>
</evidence>
<proteinExistence type="predicted"/>
<comment type="caution">
    <text evidence="1">The sequence shown here is derived from an EMBL/GenBank/DDBJ whole genome shotgun (WGS) entry which is preliminary data.</text>
</comment>
<dbReference type="EMBL" id="SOIP01000373">
    <property type="protein sequence ID" value="TET80063.1"/>
    <property type="molecule type" value="Genomic_DNA"/>
</dbReference>
<reference evidence="1 2" key="1">
    <citation type="submission" date="2019-03" db="EMBL/GenBank/DDBJ databases">
        <title>Metabolic potential of uncultured bacteria and archaea associated with petroleum seepage in deep-sea sediments.</title>
        <authorList>
            <person name="Dong X."/>
            <person name="Hubert C."/>
        </authorList>
    </citation>
    <scope>NUCLEOTIDE SEQUENCE [LARGE SCALE GENOMIC DNA]</scope>
    <source>
        <strain evidence="1">E29_bin36</strain>
    </source>
</reference>
<evidence type="ECO:0000313" key="1">
    <source>
        <dbReference type="EMBL" id="TET80063.1"/>
    </source>
</evidence>
<accession>A0A523XL75</accession>
<protein>
    <submittedName>
        <fullName evidence="1">DUF1670 domain-containing protein</fullName>
    </submittedName>
</protein>
<organism evidence="1 2">
    <name type="scientific">candidate division TA06 bacterium</name>
    <dbReference type="NCBI Taxonomy" id="2250710"/>
    <lineage>
        <taxon>Bacteria</taxon>
        <taxon>Bacteria division TA06</taxon>
    </lineage>
</organism>
<dbReference type="Pfam" id="PF07900">
    <property type="entry name" value="DUF1670"/>
    <property type="match status" value="1"/>
</dbReference>
<dbReference type="AlphaFoldDB" id="A0A523XL75"/>
<sequence length="285" mass="32269">MVTTFQHVQDAVFQRVNRKTLDQVFLSMVETGAKCPPFVSNAILTTAKKVYNLQDSKKEDETLKPGQFRVIGVLAKEPAGKPLKDCQLGECTITLDAGAEDQVIREEFGVTGLRRAKLLRITTEAHEQGIDLTQEDLAYRILNCGLRTVRRDIAYFKQKGILVPTRGQQKDIGPGVSHKVLAVKLLLERKSELAIARTIYHSLAAIERYTVTFARVVFLTREGLPARDIAFLVQNSERLVKEYQQLYQTYNKPEYEERLSEILSHAQSFRSITRKGSSSKKNGQR</sequence>
<dbReference type="InterPro" id="IPR012872">
    <property type="entry name" value="DUF1670"/>
</dbReference>
<dbReference type="Proteomes" id="UP000315534">
    <property type="component" value="Unassembled WGS sequence"/>
</dbReference>
<name>A0A523XL75_UNCT6</name>
<gene>
    <name evidence="1" type="ORF">E3J38_06360</name>
</gene>